<dbReference type="PIRSF" id="PIRSF007487">
    <property type="entry name" value="Competence-induced_CoiA_bac"/>
    <property type="match status" value="1"/>
</dbReference>
<protein>
    <submittedName>
        <fullName evidence="4">Competence protein CoiA</fullName>
    </submittedName>
</protein>
<gene>
    <name evidence="4" type="ORF">SAMN05878443_1171</name>
</gene>
<dbReference type="Pfam" id="PF25164">
    <property type="entry name" value="CoiA_N"/>
    <property type="match status" value="1"/>
</dbReference>
<dbReference type="InterPro" id="IPR010330">
    <property type="entry name" value="CoiA_nuc"/>
</dbReference>
<evidence type="ECO:0000259" key="1">
    <source>
        <dbReference type="Pfam" id="PF06054"/>
    </source>
</evidence>
<feature type="domain" description="Competence protein CoiA C-terminal" evidence="3">
    <location>
        <begin position="235"/>
        <end position="371"/>
    </location>
</feature>
<dbReference type="Proteomes" id="UP000184758">
    <property type="component" value="Unassembled WGS sequence"/>
</dbReference>
<dbReference type="Pfam" id="PF25166">
    <property type="entry name" value="CoiA_C"/>
    <property type="match status" value="1"/>
</dbReference>
<dbReference type="InterPro" id="IPR021176">
    <property type="entry name" value="Competence-induced_CoiA"/>
</dbReference>
<feature type="domain" description="Competence protein CoiA nuclease-like" evidence="1">
    <location>
        <begin position="63"/>
        <end position="206"/>
    </location>
</feature>
<dbReference type="Pfam" id="PF06054">
    <property type="entry name" value="CoiA_nuc"/>
    <property type="match status" value="1"/>
</dbReference>
<evidence type="ECO:0000313" key="5">
    <source>
        <dbReference type="Proteomes" id="UP000184758"/>
    </source>
</evidence>
<organism evidence="4 5">
    <name type="scientific">Carnobacterium alterfunditum</name>
    <dbReference type="NCBI Taxonomy" id="28230"/>
    <lineage>
        <taxon>Bacteria</taxon>
        <taxon>Bacillati</taxon>
        <taxon>Bacillota</taxon>
        <taxon>Bacilli</taxon>
        <taxon>Lactobacillales</taxon>
        <taxon>Carnobacteriaceae</taxon>
        <taxon>Carnobacterium</taxon>
    </lineage>
</organism>
<dbReference type="RefSeq" id="WP_034548109.1">
    <property type="nucleotide sequence ID" value="NZ_FSRN01000001.1"/>
</dbReference>
<evidence type="ECO:0000259" key="2">
    <source>
        <dbReference type="Pfam" id="PF25164"/>
    </source>
</evidence>
<evidence type="ECO:0000313" key="4">
    <source>
        <dbReference type="EMBL" id="SIO05831.1"/>
    </source>
</evidence>
<accession>A0A1N6GE95</accession>
<dbReference type="InterPro" id="IPR057253">
    <property type="entry name" value="CoiA-like_N"/>
</dbReference>
<evidence type="ECO:0000259" key="3">
    <source>
        <dbReference type="Pfam" id="PF25166"/>
    </source>
</evidence>
<dbReference type="eggNOG" id="COG4469">
    <property type="taxonomic scope" value="Bacteria"/>
</dbReference>
<dbReference type="OrthoDB" id="3784230at2"/>
<sequence length="386" mass="45897">MLIALNNKNQYLNAMNEQKIKNQKYDYYCPNCREPVFLKKGLIKQAHFTHFQKSECNVFSEGETEEHILGKNILYQWFTQQKIPCQLEAYLSNLKQRPDLLIWLDEQTPIAIEFQCSALSIQRMVERTTGYIKNGYKVYWILGKQYHFKNRLTSFQRLFINEHKLVGCYFLELHVDKNILMVHCRINQQGNSTHISSCSSQFELAKMSTNLEYISKQLLFFGKSNQNESKNQLIQSHYFLNQGRNYQVPEIVLFQKYIYKRGDSLISLPVEVYLPVKDQIFIKSLSYFWKYLLLEWLMERDNKEVITKKEVYQKFSLMVKNNELIFHVMPLITIESKKKCVDHFMALLTQRGVLSAISNSDWIIQKKPKRYGNENEKMTDFLSLDQ</sequence>
<feature type="domain" description="Competence protein CoiA-like N-terminal" evidence="2">
    <location>
        <begin position="17"/>
        <end position="59"/>
    </location>
</feature>
<dbReference type="EMBL" id="FSRN01000001">
    <property type="protein sequence ID" value="SIO05831.1"/>
    <property type="molecule type" value="Genomic_DNA"/>
</dbReference>
<dbReference type="AlphaFoldDB" id="A0A1N6GE95"/>
<keyword evidence="5" id="KW-1185">Reference proteome</keyword>
<reference evidence="5" key="1">
    <citation type="submission" date="2016-11" db="EMBL/GenBank/DDBJ databases">
        <authorList>
            <person name="Varghese N."/>
            <person name="Submissions S."/>
        </authorList>
    </citation>
    <scope>NUCLEOTIDE SEQUENCE [LARGE SCALE GENOMIC DNA]</scope>
    <source>
        <strain evidence="5">313</strain>
    </source>
</reference>
<dbReference type="STRING" id="28230.SAMN05878443_1171"/>
<proteinExistence type="predicted"/>
<name>A0A1N6GE95_9LACT</name>
<dbReference type="InterPro" id="IPR057252">
    <property type="entry name" value="CoiA_C"/>
</dbReference>